<dbReference type="PANTHER" id="PTHR43214:SF17">
    <property type="entry name" value="TRANSCRIPTIONAL REGULATORY PROTEIN RCSB"/>
    <property type="match status" value="1"/>
</dbReference>
<dbReference type="SMART" id="SM00448">
    <property type="entry name" value="REC"/>
    <property type="match status" value="1"/>
</dbReference>
<dbReference type="InterPro" id="IPR000792">
    <property type="entry name" value="Tscrpt_reg_LuxR_C"/>
</dbReference>
<dbReference type="KEGG" id="bhg:I6G56_25705"/>
<protein>
    <submittedName>
        <fullName evidence="3">Response regulator</fullName>
    </submittedName>
</protein>
<dbReference type="GO" id="GO:0006355">
    <property type="term" value="P:regulation of DNA-templated transcription"/>
    <property type="evidence" value="ECO:0007669"/>
    <property type="project" value="InterPro"/>
</dbReference>
<dbReference type="Gene3D" id="1.10.10.10">
    <property type="entry name" value="Winged helix-like DNA-binding domain superfamily/Winged helix DNA-binding domain"/>
    <property type="match status" value="1"/>
</dbReference>
<dbReference type="RefSeq" id="WP_043283410.1">
    <property type="nucleotide sequence ID" value="NZ_CP013382.1"/>
</dbReference>
<dbReference type="Pfam" id="PF00072">
    <property type="entry name" value="Response_reg"/>
    <property type="match status" value="1"/>
</dbReference>
<proteinExistence type="predicted"/>
<dbReference type="CDD" id="cd06170">
    <property type="entry name" value="LuxR_C_like"/>
    <property type="match status" value="1"/>
</dbReference>
<reference evidence="3 4" key="1">
    <citation type="submission" date="2020-12" db="EMBL/GenBank/DDBJ databases">
        <title>FDA dAtabase for Regulatory Grade micrObial Sequences (FDA-ARGOS): Supporting development and validation of Infectious Disease Dx tests.</title>
        <authorList>
            <person name="Nelson B."/>
            <person name="Plummer A."/>
            <person name="Tallon L."/>
            <person name="Sadzewicz L."/>
            <person name="Zhao X."/>
            <person name="Boylan J."/>
            <person name="Ott S."/>
            <person name="Bowen H."/>
            <person name="Vavikolanu K."/>
            <person name="Mehta A."/>
            <person name="Aluvathingal J."/>
            <person name="Nadendla S."/>
            <person name="Myers T."/>
            <person name="Yan Y."/>
            <person name="Sichtig H."/>
        </authorList>
    </citation>
    <scope>NUCLEOTIDE SEQUENCE [LARGE SCALE GENOMIC DNA]</scope>
    <source>
        <strain evidence="3 4">FDAARGOS_899</strain>
    </source>
</reference>
<dbReference type="Pfam" id="PF00196">
    <property type="entry name" value="GerE"/>
    <property type="match status" value="1"/>
</dbReference>
<dbReference type="InterPro" id="IPR058245">
    <property type="entry name" value="NreC/VraR/RcsB-like_REC"/>
</dbReference>
<dbReference type="InterPro" id="IPR011006">
    <property type="entry name" value="CheY-like_superfamily"/>
</dbReference>
<dbReference type="GO" id="GO:0003677">
    <property type="term" value="F:DNA binding"/>
    <property type="evidence" value="ECO:0007669"/>
    <property type="project" value="InterPro"/>
</dbReference>
<evidence type="ECO:0000256" key="1">
    <source>
        <dbReference type="ARBA" id="ARBA00022553"/>
    </source>
</evidence>
<dbReference type="PROSITE" id="PS50043">
    <property type="entry name" value="HTH_LUXR_2"/>
    <property type="match status" value="1"/>
</dbReference>
<dbReference type="GO" id="GO:0000160">
    <property type="term" value="P:phosphorelay signal transduction system"/>
    <property type="evidence" value="ECO:0007669"/>
    <property type="project" value="InterPro"/>
</dbReference>
<keyword evidence="2" id="KW-0238">DNA-binding</keyword>
<dbReference type="InterPro" id="IPR016032">
    <property type="entry name" value="Sig_transdc_resp-reg_C-effctor"/>
</dbReference>
<dbReference type="InterPro" id="IPR036388">
    <property type="entry name" value="WH-like_DNA-bd_sf"/>
</dbReference>
<dbReference type="InterPro" id="IPR001789">
    <property type="entry name" value="Sig_transdc_resp-reg_receiver"/>
</dbReference>
<sequence length="235" mass="26146">MKPVNIVIADDHPAVIRGMRADLDALQMINAVGEVSNSTELVALLERQPCDILITDYAMPGGKFGDGLSLLDFLRRRYPDLVIIVYTAIDNAALRAAILQCGIYAIFNKVEPPTKVIHAIRDVCTHLAAHHAPHARATSLGKITERSIPNALPKLTRLEAEVVRLYVSGLSIKEIAEQRNRTKQTISFQKESAKRKLNIKRDIDLIRYMSETGFVILSDSASSTECRWRSKSAEI</sequence>
<dbReference type="EMBL" id="CP065687">
    <property type="protein sequence ID" value="QPS47783.1"/>
    <property type="molecule type" value="Genomic_DNA"/>
</dbReference>
<accession>A0A7U4SW39</accession>
<keyword evidence="1" id="KW-0597">Phosphoprotein</keyword>
<dbReference type="SUPFAM" id="SSF52172">
    <property type="entry name" value="CheY-like"/>
    <property type="match status" value="1"/>
</dbReference>
<name>A0A7U4SW39_9BURK</name>
<dbReference type="CDD" id="cd17535">
    <property type="entry name" value="REC_NarL-like"/>
    <property type="match status" value="1"/>
</dbReference>
<dbReference type="Gene3D" id="3.40.50.2300">
    <property type="match status" value="1"/>
</dbReference>
<dbReference type="InterPro" id="IPR039420">
    <property type="entry name" value="WalR-like"/>
</dbReference>
<evidence type="ECO:0000313" key="3">
    <source>
        <dbReference type="EMBL" id="QPS47783.1"/>
    </source>
</evidence>
<dbReference type="AlphaFoldDB" id="A0A7U4SW39"/>
<dbReference type="PANTHER" id="PTHR43214">
    <property type="entry name" value="TWO-COMPONENT RESPONSE REGULATOR"/>
    <property type="match status" value="1"/>
</dbReference>
<dbReference type="PROSITE" id="PS50110">
    <property type="entry name" value="RESPONSE_REGULATORY"/>
    <property type="match status" value="1"/>
</dbReference>
<dbReference type="SUPFAM" id="SSF46894">
    <property type="entry name" value="C-terminal effector domain of the bipartite response regulators"/>
    <property type="match status" value="1"/>
</dbReference>
<dbReference type="Proteomes" id="UP000594943">
    <property type="component" value="Chromosome 2"/>
</dbReference>
<organism evidence="3 4">
    <name type="scientific">Burkholderia humptydooensis</name>
    <dbReference type="NCBI Taxonomy" id="430531"/>
    <lineage>
        <taxon>Bacteria</taxon>
        <taxon>Pseudomonadati</taxon>
        <taxon>Pseudomonadota</taxon>
        <taxon>Betaproteobacteria</taxon>
        <taxon>Burkholderiales</taxon>
        <taxon>Burkholderiaceae</taxon>
        <taxon>Burkholderia</taxon>
        <taxon>pseudomallei group</taxon>
    </lineage>
</organism>
<dbReference type="PRINTS" id="PR00038">
    <property type="entry name" value="HTHLUXR"/>
</dbReference>
<evidence type="ECO:0000313" key="4">
    <source>
        <dbReference type="Proteomes" id="UP000594943"/>
    </source>
</evidence>
<evidence type="ECO:0000256" key="2">
    <source>
        <dbReference type="ARBA" id="ARBA00023125"/>
    </source>
</evidence>
<gene>
    <name evidence="3" type="ORF">I6G56_25705</name>
</gene>
<dbReference type="SMART" id="SM00421">
    <property type="entry name" value="HTH_LUXR"/>
    <property type="match status" value="1"/>
</dbReference>
<accession>A0A7T2U8T6</accession>